<dbReference type="AlphaFoldDB" id="A0A075R575"/>
<evidence type="ECO:0000259" key="5">
    <source>
        <dbReference type="Pfam" id="PF02776"/>
    </source>
</evidence>
<dbReference type="eggNOG" id="COG4032">
    <property type="taxonomic scope" value="Bacteria"/>
</dbReference>
<dbReference type="GO" id="GO:0032923">
    <property type="term" value="P:organic phosphonate biosynthetic process"/>
    <property type="evidence" value="ECO:0007669"/>
    <property type="project" value="InterPro"/>
</dbReference>
<keyword evidence="2" id="KW-0786">Thiamine pyrophosphate</keyword>
<protein>
    <submittedName>
        <fullName evidence="6">Phosphonopyruvate decarboxylase</fullName>
    </submittedName>
</protein>
<evidence type="ECO:0000313" key="7">
    <source>
        <dbReference type="Proteomes" id="UP000005850"/>
    </source>
</evidence>
<dbReference type="EMBL" id="CP007806">
    <property type="protein sequence ID" value="AIG27712.1"/>
    <property type="molecule type" value="Genomic_DNA"/>
</dbReference>
<organism evidence="6 7">
    <name type="scientific">Brevibacillus laterosporus LMG 15441</name>
    <dbReference type="NCBI Taxonomy" id="1042163"/>
    <lineage>
        <taxon>Bacteria</taxon>
        <taxon>Bacillati</taxon>
        <taxon>Bacillota</taxon>
        <taxon>Bacilli</taxon>
        <taxon>Bacillales</taxon>
        <taxon>Paenibacillaceae</taxon>
        <taxon>Brevibacillus</taxon>
    </lineage>
</organism>
<dbReference type="PANTHER" id="PTHR42818">
    <property type="entry name" value="SULFOPYRUVATE DECARBOXYLASE SUBUNIT ALPHA"/>
    <property type="match status" value="1"/>
</dbReference>
<gene>
    <name evidence="6" type="ORF">BRLA_c034000</name>
</gene>
<name>A0A075R575_BRELA</name>
<dbReference type="GO" id="GO:0033980">
    <property type="term" value="F:phosphonopyruvate decarboxylase activity"/>
    <property type="evidence" value="ECO:0007669"/>
    <property type="project" value="InterPro"/>
</dbReference>
<dbReference type="SUPFAM" id="SSF52518">
    <property type="entry name" value="Thiamin diphosphate-binding fold (THDP-binding)"/>
    <property type="match status" value="2"/>
</dbReference>
<keyword evidence="7" id="KW-1185">Reference proteome</keyword>
<evidence type="ECO:0000259" key="4">
    <source>
        <dbReference type="Pfam" id="PF02775"/>
    </source>
</evidence>
<dbReference type="Pfam" id="PF02776">
    <property type="entry name" value="TPP_enzyme_N"/>
    <property type="match status" value="1"/>
</dbReference>
<dbReference type="GO" id="GO:0030976">
    <property type="term" value="F:thiamine pyrophosphate binding"/>
    <property type="evidence" value="ECO:0007669"/>
    <property type="project" value="InterPro"/>
</dbReference>
<sequence>MVLNTNLFVNELRKRGFQFYCGVPCSFLKDFINYVKNECTYVGATNEGEAIAISSGVALGGEKAVVFMQNSGLTNAVSPLVSLNHPFRLPVLGFVSLRGEEGIQDEPQHELMGKITTQLLDLMQVKWEFLSVDIEEAKEQINRANEYVEANQSFFFVVRKKTFEKVKLFNQEPSGKGNLYKKQKNKQDAVPKRSEALEVINALKDSQTIQLATTGKTGRELYEIEDANNNLYMVGSMGCISSLGLGLALTKKDKEIVVIDGDGSMLMRMGSLATNGYYAPDNMLHILLDNHAHDSTGGQSTVSHTIDFVEIASACGYLTSTYIHSLKELEASIREWKQTKGLTFLYLRIAKGSLEQLGRPKIKPYEVKERLQAFASSNVSRFGKGDI</sequence>
<evidence type="ECO:0000256" key="1">
    <source>
        <dbReference type="ARBA" id="ARBA00022793"/>
    </source>
</evidence>
<dbReference type="KEGG" id="blr:BRLA_c034000"/>
<proteinExistence type="predicted"/>
<dbReference type="eggNOG" id="COG0028">
    <property type="taxonomic scope" value="Bacteria"/>
</dbReference>
<accession>A0A075R575</accession>
<reference evidence="6 7" key="1">
    <citation type="journal article" date="2011" name="J. Bacteriol.">
        <title>Genome sequence of Brevibacillus laterosporus LMG 15441, a pathogen of invertebrates.</title>
        <authorList>
            <person name="Djukic M."/>
            <person name="Poehlein A."/>
            <person name="Thurmer A."/>
            <person name="Daniel R."/>
        </authorList>
    </citation>
    <scope>NUCLEOTIDE SEQUENCE [LARGE SCALE GENOMIC DNA]</scope>
    <source>
        <strain evidence="6 7">LMG 15441</strain>
    </source>
</reference>
<keyword evidence="6" id="KW-0670">Pyruvate</keyword>
<feature type="domain" description="Thiamine pyrophosphate enzyme TPP-binding" evidence="4">
    <location>
        <begin position="232"/>
        <end position="345"/>
    </location>
</feature>
<dbReference type="InterPro" id="IPR012001">
    <property type="entry name" value="Thiamin_PyroP_enz_TPP-bd_dom"/>
</dbReference>
<dbReference type="Pfam" id="PF02775">
    <property type="entry name" value="TPP_enzyme_C"/>
    <property type="match status" value="1"/>
</dbReference>
<dbReference type="InterPro" id="IPR017684">
    <property type="entry name" value="Phosphono-pyrv_decarboxylase"/>
</dbReference>
<dbReference type="STRING" id="1042163.BRLA_c034000"/>
<keyword evidence="3" id="KW-0456">Lyase</keyword>
<dbReference type="InterPro" id="IPR011766">
    <property type="entry name" value="TPP_enzyme_TPP-bd"/>
</dbReference>
<evidence type="ECO:0000313" key="6">
    <source>
        <dbReference type="EMBL" id="AIG27712.1"/>
    </source>
</evidence>
<evidence type="ECO:0000256" key="2">
    <source>
        <dbReference type="ARBA" id="ARBA00023052"/>
    </source>
</evidence>
<dbReference type="InterPro" id="IPR029061">
    <property type="entry name" value="THDP-binding"/>
</dbReference>
<dbReference type="Gene3D" id="3.40.50.970">
    <property type="match status" value="2"/>
</dbReference>
<dbReference type="HOGENOM" id="CLU_042853_0_0_9"/>
<evidence type="ECO:0000256" key="3">
    <source>
        <dbReference type="ARBA" id="ARBA00023239"/>
    </source>
</evidence>
<dbReference type="CDD" id="cd07035">
    <property type="entry name" value="TPP_PYR_POX_like"/>
    <property type="match status" value="1"/>
</dbReference>
<dbReference type="Proteomes" id="UP000005850">
    <property type="component" value="Chromosome"/>
</dbReference>
<dbReference type="InterPro" id="IPR051818">
    <property type="entry name" value="TPP_dependent_decarboxylase"/>
</dbReference>
<keyword evidence="1" id="KW-0210">Decarboxylase</keyword>
<dbReference type="NCBIfam" id="TIGR03297">
    <property type="entry name" value="Ppyr-DeCO2ase"/>
    <property type="match status" value="1"/>
</dbReference>
<feature type="domain" description="Thiamine pyrophosphate enzyme N-terminal TPP-binding" evidence="5">
    <location>
        <begin position="6"/>
        <end position="108"/>
    </location>
</feature>
<dbReference type="PANTHER" id="PTHR42818:SF1">
    <property type="entry name" value="SULFOPYRUVATE DECARBOXYLASE"/>
    <property type="match status" value="1"/>
</dbReference>